<dbReference type="Pfam" id="PF01061">
    <property type="entry name" value="ABC2_membrane"/>
    <property type="match status" value="1"/>
</dbReference>
<evidence type="ECO:0000256" key="6">
    <source>
        <dbReference type="ARBA" id="ARBA00023136"/>
    </source>
</evidence>
<dbReference type="PANTHER" id="PTHR48042">
    <property type="entry name" value="ABC TRANSPORTER G FAMILY MEMBER 11"/>
    <property type="match status" value="1"/>
</dbReference>
<proteinExistence type="inferred from homology"/>
<evidence type="ECO:0000256" key="5">
    <source>
        <dbReference type="ARBA" id="ARBA00022989"/>
    </source>
</evidence>
<accession>A0AAN8Z5F1</accession>
<evidence type="ECO:0000256" key="3">
    <source>
        <dbReference type="ARBA" id="ARBA00022448"/>
    </source>
</evidence>
<dbReference type="PROSITE" id="PS00211">
    <property type="entry name" value="ABC_TRANSPORTER_1"/>
    <property type="match status" value="1"/>
</dbReference>
<dbReference type="InterPro" id="IPR043926">
    <property type="entry name" value="ABCG_dom"/>
</dbReference>
<feature type="transmembrane region" description="Helical" evidence="8">
    <location>
        <begin position="419"/>
        <end position="441"/>
    </location>
</feature>
<dbReference type="EMBL" id="JBAMMX010000015">
    <property type="protein sequence ID" value="KAK6925577.1"/>
    <property type="molecule type" value="Genomic_DNA"/>
</dbReference>
<dbReference type="Pfam" id="PF00005">
    <property type="entry name" value="ABC_tran"/>
    <property type="match status" value="1"/>
</dbReference>
<feature type="region of interest" description="Disordered" evidence="7">
    <location>
        <begin position="582"/>
        <end position="605"/>
    </location>
</feature>
<comment type="similarity">
    <text evidence="2">Belongs to the ABC transporter superfamily. ABCG family. Eye pigment precursor importer (TC 3.A.1.204) subfamily.</text>
</comment>
<evidence type="ECO:0000256" key="2">
    <source>
        <dbReference type="ARBA" id="ARBA00005814"/>
    </source>
</evidence>
<comment type="caution">
    <text evidence="12">The sequence shown here is derived from an EMBL/GenBank/DDBJ whole genome shotgun (WGS) entry which is preliminary data.</text>
</comment>
<dbReference type="GO" id="GO:0140359">
    <property type="term" value="F:ABC-type transporter activity"/>
    <property type="evidence" value="ECO:0007669"/>
    <property type="project" value="InterPro"/>
</dbReference>
<keyword evidence="12" id="KW-0547">Nucleotide-binding</keyword>
<dbReference type="AlphaFoldDB" id="A0AAN8Z5F1"/>
<evidence type="ECO:0000256" key="8">
    <source>
        <dbReference type="SAM" id="Phobius"/>
    </source>
</evidence>
<dbReference type="InterPro" id="IPR052215">
    <property type="entry name" value="Plant_ABCG"/>
</dbReference>
<gene>
    <name evidence="12" type="ORF">RJ641_007296</name>
</gene>
<evidence type="ECO:0000259" key="10">
    <source>
        <dbReference type="Pfam" id="PF01061"/>
    </source>
</evidence>
<feature type="transmembrane region" description="Helical" evidence="8">
    <location>
        <begin position="447"/>
        <end position="471"/>
    </location>
</feature>
<dbReference type="InterPro" id="IPR003439">
    <property type="entry name" value="ABC_transporter-like_ATP-bd"/>
</dbReference>
<comment type="subcellular location">
    <subcellularLocation>
        <location evidence="1">Membrane</location>
        <topology evidence="1">Multi-pass membrane protein</topology>
    </subcellularLocation>
</comment>
<dbReference type="Gene3D" id="3.40.50.300">
    <property type="entry name" value="P-loop containing nucleotide triphosphate hydrolases"/>
    <property type="match status" value="1"/>
</dbReference>
<keyword evidence="3" id="KW-0813">Transport</keyword>
<dbReference type="InterPro" id="IPR013525">
    <property type="entry name" value="ABC2_TM"/>
</dbReference>
<feature type="transmembrane region" description="Helical" evidence="8">
    <location>
        <begin position="383"/>
        <end position="407"/>
    </location>
</feature>
<feature type="domain" description="ABC-2 type transporter transmembrane" evidence="10">
    <location>
        <begin position="289"/>
        <end position="499"/>
    </location>
</feature>
<dbReference type="GO" id="GO:0016020">
    <property type="term" value="C:membrane"/>
    <property type="evidence" value="ECO:0007669"/>
    <property type="project" value="UniProtKB-SubCell"/>
</dbReference>
<evidence type="ECO:0000313" key="13">
    <source>
        <dbReference type="Proteomes" id="UP001370490"/>
    </source>
</evidence>
<feature type="transmembrane region" description="Helical" evidence="8">
    <location>
        <begin position="342"/>
        <end position="363"/>
    </location>
</feature>
<dbReference type="GO" id="GO:0005524">
    <property type="term" value="F:ATP binding"/>
    <property type="evidence" value="ECO:0007669"/>
    <property type="project" value="UniProtKB-KW"/>
</dbReference>
<organism evidence="12 13">
    <name type="scientific">Dillenia turbinata</name>
    <dbReference type="NCBI Taxonomy" id="194707"/>
    <lineage>
        <taxon>Eukaryota</taxon>
        <taxon>Viridiplantae</taxon>
        <taxon>Streptophyta</taxon>
        <taxon>Embryophyta</taxon>
        <taxon>Tracheophyta</taxon>
        <taxon>Spermatophyta</taxon>
        <taxon>Magnoliopsida</taxon>
        <taxon>eudicotyledons</taxon>
        <taxon>Gunneridae</taxon>
        <taxon>Pentapetalae</taxon>
        <taxon>Dilleniales</taxon>
        <taxon>Dilleniaceae</taxon>
        <taxon>Dillenia</taxon>
    </lineage>
</organism>
<protein>
    <submittedName>
        <fullName evidence="12">ABC transporter-like, ATP-binding domain</fullName>
    </submittedName>
</protein>
<dbReference type="InterPro" id="IPR017871">
    <property type="entry name" value="ABC_transporter-like_CS"/>
</dbReference>
<keyword evidence="12" id="KW-0067">ATP-binding</keyword>
<evidence type="ECO:0000259" key="11">
    <source>
        <dbReference type="Pfam" id="PF19055"/>
    </source>
</evidence>
<sequence>MVGAGRLATNVVMTGQVLLNGKKMTRLAYGAIAYVTQENVLLGTLTVKETIAYSAKLRLPSHMSKEAINDIVEATIVEMGLQDCKDRIIGNWHLRGISGGEKKRLCIALEILVRPHMLFLDEPTSGLDSASAFFIVQALRNIARDGRTVIASIHQPSSEVFALFDDLCLLSGGQNIYFGEANKAVEFFAEAGFPCPSKRNPSDHFLRCINSDFDAVKSTLTGSQRIHYEIQLSSDPLNDLATSEIKFILVEKYKRSKHAKKAKAQARDIMVTEGHVIQSKMGSQATWSQQLSTLTKRSIVNMSRDIGYYWVRIVVYIILSLCVGSIFYDIGTSYNSIAARAGCDGFLAGFMTFMSIGGFPSFLEELKVFQRERLNGHYGVVVYTLSNFLSSFPFLLAMSVATASITYNMVKSRPGFSHFAFSCLDLFGCLAVVEGFMMIVASLVPNFLMGLIVGAGSLGISMMGSGFFRLLPDLPKSVWRYPISYISYGAWAFQGALKNDLIGIEFDPLSAGYPKLKGEDVLQNRLGVSVGRSKWWDLAAVMGIFIFYRIIFVIVLKFKERAAPMFQILYARSMLQHLNKSGFPSERHRTHRSLSSQVGLNSPIR</sequence>
<dbReference type="PANTHER" id="PTHR48042:SF18">
    <property type="entry name" value="ABC TRANSPORTER G FAMILY MEMBER 12"/>
    <property type="match status" value="1"/>
</dbReference>
<evidence type="ECO:0000256" key="1">
    <source>
        <dbReference type="ARBA" id="ARBA00004141"/>
    </source>
</evidence>
<name>A0AAN8Z5F1_9MAGN</name>
<evidence type="ECO:0000256" key="4">
    <source>
        <dbReference type="ARBA" id="ARBA00022692"/>
    </source>
</evidence>
<keyword evidence="6 8" id="KW-0472">Membrane</keyword>
<feature type="compositionally biased region" description="Polar residues" evidence="7">
    <location>
        <begin position="593"/>
        <end position="605"/>
    </location>
</feature>
<feature type="transmembrane region" description="Helical" evidence="8">
    <location>
        <begin position="535"/>
        <end position="556"/>
    </location>
</feature>
<evidence type="ECO:0000256" key="7">
    <source>
        <dbReference type="SAM" id="MobiDB-lite"/>
    </source>
</evidence>
<keyword evidence="13" id="KW-1185">Reference proteome</keyword>
<feature type="domain" description="ABC transporter" evidence="9">
    <location>
        <begin position="14"/>
        <end position="125"/>
    </location>
</feature>
<dbReference type="GO" id="GO:0016887">
    <property type="term" value="F:ATP hydrolysis activity"/>
    <property type="evidence" value="ECO:0007669"/>
    <property type="project" value="InterPro"/>
</dbReference>
<reference evidence="12 13" key="1">
    <citation type="submission" date="2023-12" db="EMBL/GenBank/DDBJ databases">
        <title>A high-quality genome assembly for Dillenia turbinata (Dilleniales).</title>
        <authorList>
            <person name="Chanderbali A."/>
        </authorList>
    </citation>
    <scope>NUCLEOTIDE SEQUENCE [LARGE SCALE GENOMIC DNA]</scope>
    <source>
        <strain evidence="12">LSX21</strain>
        <tissue evidence="12">Leaf</tissue>
    </source>
</reference>
<dbReference type="Pfam" id="PF19055">
    <property type="entry name" value="ABC2_membrane_7"/>
    <property type="match status" value="1"/>
</dbReference>
<feature type="domain" description="ABC transporter family G" evidence="11">
    <location>
        <begin position="154"/>
        <end position="210"/>
    </location>
</feature>
<keyword evidence="4 8" id="KW-0812">Transmembrane</keyword>
<dbReference type="Proteomes" id="UP001370490">
    <property type="component" value="Unassembled WGS sequence"/>
</dbReference>
<feature type="transmembrane region" description="Helical" evidence="8">
    <location>
        <begin position="307"/>
        <end position="330"/>
    </location>
</feature>
<dbReference type="SUPFAM" id="SSF52540">
    <property type="entry name" value="P-loop containing nucleoside triphosphate hydrolases"/>
    <property type="match status" value="1"/>
</dbReference>
<dbReference type="InterPro" id="IPR027417">
    <property type="entry name" value="P-loop_NTPase"/>
</dbReference>
<evidence type="ECO:0000259" key="9">
    <source>
        <dbReference type="Pfam" id="PF00005"/>
    </source>
</evidence>
<keyword evidence="5 8" id="KW-1133">Transmembrane helix</keyword>
<evidence type="ECO:0000313" key="12">
    <source>
        <dbReference type="EMBL" id="KAK6925577.1"/>
    </source>
</evidence>